<keyword evidence="15" id="KW-0969">Cilium</keyword>
<gene>
    <name evidence="23" type="primary">DHC1bm</name>
</gene>
<keyword evidence="9" id="KW-0547">Nucleotide-binding</keyword>
<dbReference type="InterPro" id="IPR035706">
    <property type="entry name" value="AAA_9"/>
</dbReference>
<dbReference type="PANTHER" id="PTHR45703:SF22">
    <property type="entry name" value="DYNEIN CYTOPLASMIC 2 HEAVY CHAIN 1"/>
    <property type="match status" value="1"/>
</dbReference>
<reference evidence="23" key="1">
    <citation type="journal article" date="2010" name="Science">
        <title>Evolution of an expanded sex-determining locus in Volvox.</title>
        <authorList>
            <person name="Ferris P."/>
            <person name="Olson B.J."/>
            <person name="De Hoff P.L."/>
            <person name="Douglass S."/>
            <person name="Casero D."/>
            <person name="Prochnik S."/>
            <person name="Geng S."/>
            <person name="Rai R."/>
            <person name="Grimwood J."/>
            <person name="Schmutz J."/>
            <person name="Nishii I."/>
            <person name="Hamaji T."/>
            <person name="Nozaki H."/>
            <person name="Pellegrini M."/>
            <person name="Umen J.G."/>
        </authorList>
    </citation>
    <scope>NUCLEOTIDE SEQUENCE</scope>
    <source>
        <strain evidence="23">Adam</strain>
    </source>
</reference>
<dbReference type="FunFam" id="3.40.50.300:FF:000598">
    <property type="entry name" value="Dynein cytoplasmic 2 heavy chain 1"/>
    <property type="match status" value="1"/>
</dbReference>
<feature type="domain" description="AAA+ ATPase" evidence="22">
    <location>
        <begin position="2035"/>
        <end position="2319"/>
    </location>
</feature>
<keyword evidence="5" id="KW-0217">Developmental protein</keyword>
<dbReference type="Gene3D" id="1.10.8.1220">
    <property type="match status" value="1"/>
</dbReference>
<dbReference type="InterPro" id="IPR026983">
    <property type="entry name" value="DHC"/>
</dbReference>
<dbReference type="Pfam" id="PF12775">
    <property type="entry name" value="AAA_7"/>
    <property type="match status" value="1"/>
</dbReference>
<dbReference type="PANTHER" id="PTHR45703">
    <property type="entry name" value="DYNEIN HEAVY CHAIN"/>
    <property type="match status" value="1"/>
</dbReference>
<dbReference type="EMBL" id="GU784916">
    <property type="protein sequence ID" value="ADI46936.1"/>
    <property type="molecule type" value="Genomic_DNA"/>
</dbReference>
<dbReference type="GO" id="GO:0051959">
    <property type="term" value="F:dynein light intermediate chain binding"/>
    <property type="evidence" value="ECO:0007669"/>
    <property type="project" value="InterPro"/>
</dbReference>
<dbReference type="InterPro" id="IPR013602">
    <property type="entry name" value="Dynein_heavy_linker"/>
</dbReference>
<evidence type="ECO:0000256" key="20">
    <source>
        <dbReference type="ARBA" id="ARBA00023902"/>
    </source>
</evidence>
<protein>
    <recommendedName>
        <fullName evidence="20">Cytoplasmic dynein 2 heavy chain 1</fullName>
    </recommendedName>
</protein>
<evidence type="ECO:0000256" key="2">
    <source>
        <dbReference type="ARBA" id="ARBA00004430"/>
    </source>
</evidence>
<dbReference type="Pfam" id="PF12774">
    <property type="entry name" value="AAA_6"/>
    <property type="match status" value="1"/>
</dbReference>
<evidence type="ECO:0000256" key="19">
    <source>
        <dbReference type="ARBA" id="ARBA00023273"/>
    </source>
</evidence>
<feature type="coiled-coil region" evidence="21">
    <location>
        <begin position="3146"/>
        <end position="3215"/>
    </location>
</feature>
<dbReference type="FunFam" id="3.40.50.300:FF:000706">
    <property type="entry name" value="Cytoplasmic dynein 2 heavy chain 1"/>
    <property type="match status" value="1"/>
</dbReference>
<evidence type="ECO:0000256" key="14">
    <source>
        <dbReference type="ARBA" id="ARBA00023054"/>
    </source>
</evidence>
<dbReference type="Pfam" id="PF08393">
    <property type="entry name" value="DHC_N2"/>
    <property type="match status" value="1"/>
</dbReference>
<dbReference type="CDD" id="cd00009">
    <property type="entry name" value="AAA"/>
    <property type="match status" value="1"/>
</dbReference>
<dbReference type="GO" id="GO:0005930">
    <property type="term" value="C:axoneme"/>
    <property type="evidence" value="ECO:0007669"/>
    <property type="project" value="UniProtKB-SubCell"/>
</dbReference>
<feature type="coiled-coil region" evidence="21">
    <location>
        <begin position="1147"/>
        <end position="1174"/>
    </location>
</feature>
<dbReference type="Pfam" id="PF12780">
    <property type="entry name" value="AAA_8"/>
    <property type="match status" value="1"/>
</dbReference>
<evidence type="ECO:0000256" key="4">
    <source>
        <dbReference type="ARBA" id="ARBA00008887"/>
    </source>
</evidence>
<dbReference type="InterPro" id="IPR043157">
    <property type="entry name" value="Dynein_AAA1S"/>
</dbReference>
<evidence type="ECO:0000256" key="13">
    <source>
        <dbReference type="ARBA" id="ARBA00023017"/>
    </source>
</evidence>
<evidence type="ECO:0000256" key="11">
    <source>
        <dbReference type="ARBA" id="ARBA00022840"/>
    </source>
</evidence>
<dbReference type="InterPro" id="IPR027417">
    <property type="entry name" value="P-loop_NTPase"/>
</dbReference>
<dbReference type="GO" id="GO:0008104">
    <property type="term" value="P:intracellular protein localization"/>
    <property type="evidence" value="ECO:0007669"/>
    <property type="project" value="UniProtKB-ARBA"/>
</dbReference>
<proteinExistence type="inferred from homology"/>
<dbReference type="GO" id="GO:0007018">
    <property type="term" value="P:microtubule-based movement"/>
    <property type="evidence" value="ECO:0007669"/>
    <property type="project" value="InterPro"/>
</dbReference>
<evidence type="ECO:0000259" key="22">
    <source>
        <dbReference type="SMART" id="SM00382"/>
    </source>
</evidence>
<dbReference type="Pfam" id="PF12781">
    <property type="entry name" value="AAA_9"/>
    <property type="match status" value="1"/>
</dbReference>
<dbReference type="Pfam" id="PF22597">
    <property type="entry name" value="DYN_lid"/>
    <property type="match status" value="1"/>
</dbReference>
<dbReference type="GO" id="GO:0030286">
    <property type="term" value="C:dynein complex"/>
    <property type="evidence" value="ECO:0007669"/>
    <property type="project" value="UniProtKB-KW"/>
</dbReference>
<keyword evidence="8" id="KW-0493">Microtubule</keyword>
<keyword evidence="7" id="KW-0963">Cytoplasm</keyword>
<dbReference type="FunFam" id="1.20.920.20:FF:000002">
    <property type="entry name" value="Cytoplasmic dynein 1 heavy chain"/>
    <property type="match status" value="1"/>
</dbReference>
<dbReference type="Pfam" id="PF12777">
    <property type="entry name" value="MT"/>
    <property type="match status" value="1"/>
</dbReference>
<dbReference type="InterPro" id="IPR041228">
    <property type="entry name" value="Dynein_C"/>
</dbReference>
<dbReference type="Gene3D" id="1.20.58.1120">
    <property type="match status" value="1"/>
</dbReference>
<dbReference type="FunFam" id="1.10.8.720:FF:000003">
    <property type="entry name" value="Cytoplasmic dynein heavy chain 2"/>
    <property type="match status" value="1"/>
</dbReference>
<dbReference type="Pfam" id="PF21264">
    <property type="entry name" value="DYNC2H1_AAA_dom"/>
    <property type="match status" value="1"/>
</dbReference>
<evidence type="ECO:0000256" key="15">
    <source>
        <dbReference type="ARBA" id="ARBA00023069"/>
    </source>
</evidence>
<dbReference type="InterPro" id="IPR042228">
    <property type="entry name" value="Dynein_linker_3"/>
</dbReference>
<dbReference type="Gene3D" id="1.20.920.30">
    <property type="match status" value="1"/>
</dbReference>
<dbReference type="FunFam" id="3.40.50.300:FF:000071">
    <property type="entry name" value="Cytoplasmic dynein heavy chain 1"/>
    <property type="match status" value="1"/>
</dbReference>
<keyword evidence="16" id="KW-0472">Membrane</keyword>
<evidence type="ECO:0000256" key="7">
    <source>
        <dbReference type="ARBA" id="ARBA00022490"/>
    </source>
</evidence>
<evidence type="ECO:0000256" key="9">
    <source>
        <dbReference type="ARBA" id="ARBA00022741"/>
    </source>
</evidence>
<dbReference type="GO" id="GO:0031514">
    <property type="term" value="C:motile cilium"/>
    <property type="evidence" value="ECO:0007669"/>
    <property type="project" value="UniProtKB-SubCell"/>
</dbReference>
<dbReference type="FunFam" id="1.10.8.1220:FF:000001">
    <property type="entry name" value="Dynein axonemal heavy chain 5"/>
    <property type="match status" value="1"/>
</dbReference>
<comment type="similarity">
    <text evidence="4">Belongs to the dynein heavy chain family.</text>
</comment>
<dbReference type="Pfam" id="PF08385">
    <property type="entry name" value="DHC_N1"/>
    <property type="match status" value="1"/>
</dbReference>
<dbReference type="Pfam" id="PF18199">
    <property type="entry name" value="Dynein_C"/>
    <property type="match status" value="1"/>
</dbReference>
<keyword evidence="6" id="KW-1003">Cell membrane</keyword>
<evidence type="ECO:0000256" key="12">
    <source>
        <dbReference type="ARBA" id="ARBA00022846"/>
    </source>
</evidence>
<keyword evidence="19" id="KW-0966">Cell projection</keyword>
<keyword evidence="11" id="KW-0067">ATP-binding</keyword>
<keyword evidence="13" id="KW-0243">Dynein</keyword>
<feature type="domain" description="AAA+ ATPase" evidence="22">
    <location>
        <begin position="1747"/>
        <end position="1977"/>
    </location>
</feature>
<dbReference type="InterPro" id="IPR004273">
    <property type="entry name" value="Dynein_heavy_D6_P-loop"/>
</dbReference>
<dbReference type="GO" id="GO:0045505">
    <property type="term" value="F:dynein intermediate chain binding"/>
    <property type="evidence" value="ECO:0007669"/>
    <property type="project" value="InterPro"/>
</dbReference>
<dbReference type="InterPro" id="IPR054354">
    <property type="entry name" value="DYNC2H1-like_lid"/>
</dbReference>
<evidence type="ECO:0000256" key="1">
    <source>
        <dbReference type="ARBA" id="ARBA00004230"/>
    </source>
</evidence>
<dbReference type="FunFam" id="1.10.8.710:FF:000001">
    <property type="entry name" value="Dynein axonemal heavy chain 2"/>
    <property type="match status" value="1"/>
</dbReference>
<dbReference type="FunFam" id="3.40.50.300:FF:001685">
    <property type="entry name" value="Dynein heavy chain, putative"/>
    <property type="match status" value="1"/>
</dbReference>
<dbReference type="InterPro" id="IPR043160">
    <property type="entry name" value="Dynein_C_barrel"/>
</dbReference>
<dbReference type="Gene3D" id="1.10.8.720">
    <property type="entry name" value="Region D6 of dynein motor"/>
    <property type="match status" value="1"/>
</dbReference>
<keyword evidence="10" id="KW-0970">Cilium biogenesis/degradation</keyword>
<dbReference type="FunFam" id="3.40.50.300:FF:001810">
    <property type="entry name" value="Cytoplasmic dynein 2 heavy chain 1"/>
    <property type="match status" value="1"/>
</dbReference>
<dbReference type="Gene3D" id="1.10.8.710">
    <property type="match status" value="1"/>
</dbReference>
<name>D9CJ76_VOLCA</name>
<dbReference type="Gene3D" id="6.10.140.1060">
    <property type="match status" value="1"/>
</dbReference>
<dbReference type="SUPFAM" id="SSF52540">
    <property type="entry name" value="P-loop containing nucleoside triphosphate hydrolases"/>
    <property type="match status" value="4"/>
</dbReference>
<dbReference type="Pfam" id="PF18198">
    <property type="entry name" value="AAA_lid_11"/>
    <property type="match status" value="1"/>
</dbReference>
<dbReference type="Pfam" id="PF03028">
    <property type="entry name" value="Dynein_heavy"/>
    <property type="match status" value="1"/>
</dbReference>
<organism evidence="23">
    <name type="scientific">Volvox carteri f. nagariensis</name>
    <dbReference type="NCBI Taxonomy" id="3068"/>
    <lineage>
        <taxon>Eukaryota</taxon>
        <taxon>Viridiplantae</taxon>
        <taxon>Chlorophyta</taxon>
        <taxon>core chlorophytes</taxon>
        <taxon>Chlorophyceae</taxon>
        <taxon>CS clade</taxon>
        <taxon>Chlamydomonadales</taxon>
        <taxon>Volvocaceae</taxon>
        <taxon>Volvox</taxon>
    </lineage>
</organism>
<evidence type="ECO:0000256" key="17">
    <source>
        <dbReference type="ARBA" id="ARBA00023175"/>
    </source>
</evidence>
<evidence type="ECO:0000256" key="10">
    <source>
        <dbReference type="ARBA" id="ARBA00022794"/>
    </source>
</evidence>
<dbReference type="InterPro" id="IPR042219">
    <property type="entry name" value="AAA_lid_11_sf"/>
</dbReference>
<keyword evidence="18" id="KW-0206">Cytoskeleton</keyword>
<dbReference type="Gene3D" id="1.20.140.100">
    <property type="entry name" value="Dynein heavy chain, N-terminal domain 2"/>
    <property type="match status" value="1"/>
</dbReference>
<dbReference type="InterPro" id="IPR013594">
    <property type="entry name" value="Dynein_heavy_tail"/>
</dbReference>
<dbReference type="Gene3D" id="1.20.920.20">
    <property type="match status" value="1"/>
</dbReference>
<accession>D9CJ76</accession>
<dbReference type="InterPro" id="IPR042222">
    <property type="entry name" value="Dynein_2_N"/>
</dbReference>
<evidence type="ECO:0000256" key="8">
    <source>
        <dbReference type="ARBA" id="ARBA00022701"/>
    </source>
</evidence>
<dbReference type="SMART" id="SM00382">
    <property type="entry name" value="AAA"/>
    <property type="match status" value="3"/>
</dbReference>
<dbReference type="InterPro" id="IPR035699">
    <property type="entry name" value="AAA_6"/>
</dbReference>
<dbReference type="InterPro" id="IPR024743">
    <property type="entry name" value="Dynein_HC_stalk"/>
</dbReference>
<evidence type="ECO:0000256" key="21">
    <source>
        <dbReference type="SAM" id="Coils"/>
    </source>
</evidence>
<evidence type="ECO:0000256" key="16">
    <source>
        <dbReference type="ARBA" id="ARBA00023136"/>
    </source>
</evidence>
<dbReference type="GO" id="GO:0060271">
    <property type="term" value="P:cilium assembly"/>
    <property type="evidence" value="ECO:0007669"/>
    <property type="project" value="UniProtKB-ARBA"/>
</dbReference>
<evidence type="ECO:0000256" key="3">
    <source>
        <dbReference type="ARBA" id="ARBA00004522"/>
    </source>
</evidence>
<dbReference type="InterPro" id="IPR024317">
    <property type="entry name" value="Dynein_heavy_chain_D4_dom"/>
</dbReference>
<dbReference type="GO" id="GO:0008569">
    <property type="term" value="F:minus-end-directed microtubule motor activity"/>
    <property type="evidence" value="ECO:0007669"/>
    <property type="project" value="InterPro"/>
</dbReference>
<keyword evidence="17" id="KW-0505">Motor protein</keyword>
<dbReference type="InterPro" id="IPR041658">
    <property type="entry name" value="AAA_lid_11"/>
</dbReference>
<keyword evidence="12" id="KW-0282">Flagellum</keyword>
<dbReference type="GO" id="GO:0005874">
    <property type="term" value="C:microtubule"/>
    <property type="evidence" value="ECO:0007669"/>
    <property type="project" value="UniProtKB-KW"/>
</dbReference>
<dbReference type="Gene3D" id="3.20.180.20">
    <property type="entry name" value="Dynein heavy chain, N-terminal domain 2"/>
    <property type="match status" value="1"/>
</dbReference>
<feature type="domain" description="AAA+ ATPase" evidence="22">
    <location>
        <begin position="2335"/>
        <end position="2460"/>
    </location>
</feature>
<dbReference type="InterPro" id="IPR003593">
    <property type="entry name" value="AAA+_ATPase"/>
</dbReference>
<evidence type="ECO:0000256" key="6">
    <source>
        <dbReference type="ARBA" id="ARBA00022475"/>
    </source>
</evidence>
<evidence type="ECO:0000256" key="5">
    <source>
        <dbReference type="ARBA" id="ARBA00022473"/>
    </source>
</evidence>
<evidence type="ECO:0000313" key="23">
    <source>
        <dbReference type="EMBL" id="ADI46936.1"/>
    </source>
</evidence>
<dbReference type="GO" id="GO:0060170">
    <property type="term" value="C:ciliary membrane"/>
    <property type="evidence" value="ECO:0007669"/>
    <property type="project" value="UniProtKB-SubCell"/>
</dbReference>
<dbReference type="InterPro" id="IPR049400">
    <property type="entry name" value="DYNC2H1_AAA_dom"/>
</dbReference>
<dbReference type="Gene3D" id="3.10.490.20">
    <property type="match status" value="1"/>
</dbReference>
<dbReference type="Gene3D" id="3.40.50.300">
    <property type="entry name" value="P-loop containing nucleotide triphosphate hydrolases"/>
    <property type="match status" value="5"/>
</dbReference>
<evidence type="ECO:0000256" key="18">
    <source>
        <dbReference type="ARBA" id="ARBA00023212"/>
    </source>
</evidence>
<dbReference type="GO" id="GO:0005524">
    <property type="term" value="F:ATP binding"/>
    <property type="evidence" value="ECO:0007669"/>
    <property type="project" value="UniProtKB-KW"/>
</dbReference>
<comment type="subcellular location">
    <subcellularLocation>
        <location evidence="3">Cell projection</location>
        <location evidence="3">Cilium membrane</location>
        <topology evidence="3">Peripheral membrane protein</topology>
        <orientation evidence="3">Cytoplasmic side</orientation>
    </subcellularLocation>
    <subcellularLocation>
        <location evidence="1">Cell projection</location>
        <location evidence="1">Cilium</location>
        <location evidence="1">Flagellum</location>
    </subcellularLocation>
    <subcellularLocation>
        <location evidence="2">Cytoplasm</location>
        <location evidence="2">Cytoskeleton</location>
        <location evidence="2">Cilium axoneme</location>
    </subcellularLocation>
</comment>
<keyword evidence="14 21" id="KW-0175">Coiled coil</keyword>
<dbReference type="FunFam" id="3.20.180.20:FF:000002">
    <property type="entry name" value="Cytoplasmic dynein heavy chain 1"/>
    <property type="match status" value="1"/>
</dbReference>
<sequence>MSMDSRKTFVVTTIACAVAPVGHQDEYAAFLGQDEGGAVAAFLDSSQNTLQAGVSGLGTGHLEMKLSNSAEFPDGCEFSVVLTKLRTGPLRTEDIPAGVAVATVSRSPLSGLYHTLKDVYSPLLQSRLSGGSAVDKRLHDLLAQVQAGLGTAIRKGMPPSAQMVMDPNLAPIEEIATPLDELNFWAELTNSPNAGPVKSAALQVSAALEPLRQQYDLLTSNHLRDGNSIAPWEVARELVDLTLTALRSAWPVKLPIGGWAMGQKRTENFLRVVGAALVAYVQRRVMELAEHGDKSGITIWNRPFGDVRAVLAGASGLMARWAQESSNLVEDWRLGVETGGHGWEGASLVDVCVHEFRERLEEVYNMREMVDELAKLLGSEEACALGVQEVFSPFKGFDALQVSEFTGHIWKAAMEDFERRMNPIEQRIIQKLKELFGSVIIPSLTSAIAPGRRGDRSATNGSLVQPQQVFSEVKRYGSLMGRRTVAVALQTEKEHLAKQVDRHLEIVQAEFDDHRDAVTGATKVADVGRVTASIVDRVMWCLQTSQKLSKVSEVLRHMLRGSVTEDEGSGDAALRNALGVVSELIKEVESFRKEQYAAWEDWISQKLSEMATWKNSKLMSFDSQNSHVKTHFNDQLVLLLREVRQLQSLGFGVKKEILNEVEIANKFYRYGMVLKQRANFYNNIGTEMVPCQKPMMLKDALDFEKVLMSPKDAQGKEITWRNAAALDGYVRRLNDVADRLAEKNRALRKWHGLLAEKVVSLACTDLVRHKDKWAAGVKEMRDIFGRLESEGYTRESQQVWRQHWDFQLYKALEVQYLSGLEMVNKTLPEIEIKMIFRQHRLQYEPPLEELRIRHIKDLLNTFLGLPLRMKAGYADVVGVSDLSERPGFFRHIVDANPAGIARVYAAAEALFALLAEELKKYQDWLVLGTLDLDEFADANLVEVSDWELNFRMLKAASRDAEKLPNEVRIECYKVSLAPVKSTIDEHMKKLQETLLSSLRRKASEKDQIEDFMKNGRELFQRQANTVEDIGASGQDAKALTAKLIDIQAARRRIEEKNKLLRQMAGGGRDAAFAVVDLTDVNNSWDAFTTQLQQFDAHLEEQKNQLGVQISRQLSEFKSKVSGISCRWQELKPKGGPSGNPAVVLAKIQEYANAIQELRDESVKLHREAEAFKIDVPDFDLLNDVEADVLATKANWDRYADFLRERDEMANRDWLSMRDQVWKIEDFLAKWTKATAGKGGEDPIAIILLNEIDNYALCLPHLKSCLRGAGWEDSHWNQLFGMLGIKTTGPAAVTKETVTLTHFLEKADLVVKHADAIKALDAQAQGEAVIRKALSELKMWGLAREFTFTESSQSVAGRQRRTPLIKEWRDSMTEVGDHQSLIASLKQSSYYGMFKDEVLSWESKLSFLQEGLTLLNQIQRKWVYLEPIFGRGALPSQQQRFRNVDEDFRRTMTSLESTKKVVSFADIAGIRDKLPQMAQQLDVCQRALADFLEEKRSQFPRFYFLGDDDLLEILGQARNPAVIQSHLKKLFAGIQKVKFSQDQSTIQAMQSMEGEVVELAPSVRITEQIETWLGDLTRSMRNTLQQQNEVLCAGRMNDEFRTAASQSLQLKEAVAFTERSETALKAGSSGLARLVADMRAQLQKLTGSDLAGHHLLQLKKQALVLDFIHYCDVAEYLAKDKVASTTEWGWTRQLRYYHRAEGSVKVAMAEAIFDYTWEYQGNAPKLVYTPLTDKCYLTLTQGMALGYGGNPYGPAGTGKTESVKALGQALARQVLVFNCDEEFDFKSMGRIFVGLVKCGAWGCFDEFNRLDEEVLSAVSQQIQTIQLALKEGAKTMFFMDKTVEVDQNAGIFVTLNPAGKGYGGRSKLPDNLKQLFRSIAMTVPNNELIAEVLLLSEGFQHAKALARKLVSLFSLSRELLSPQQHYDWGLRALKTVLGIAGRELRDARKAGQTVDADVEAEIIIRSVAATKLPTLTFDDNSRFKALITDLFPGAKLTDARNEALEKAVAEAAASCKMELTQQQVDRMLQLHLACEQRIGVIIVGPSGSGKSTLWELLEKAYERLGRKPIVYKMNPKAMPRQQLLGSMNMDTREWSDGVLTAAARKVVKEPLEQRSWIICDGDVDPEWIESLNSVLDDNRLLTMPNGERIQFANNVNFIFECHSLEFASPATVSRCGMLFMSDEAMEVDRMIHRWLKVHSGGGEPASQMMSWFNDYFDKAFQWALSHPRVVETTKGGILDSALSHLKLAPSNKAEFLAGLCRGLGSNMNAEVRAQFYTDMSRMFGEGGFMDVGAGTDPLALLGDELRERALDDVDGGLVITREVDQNLLMLAPWLKNRDPFLVVGPEGCGKGTLLEYCFKRIVGIQVAVVNCSAQTSANNVVQKLVQVCGKPVTTTNGKALRPPDNTRVILYLKDLNLPRPDKYNTCQLISFLQQLITHQGYYDENLDFIRVERVQIVGSMTPPGSVGRHALSTRFTALVRIMTMGYPDRENLSAIYTSMAEKVVGTFKTASGVAPAAMCKAMLEVYSGTRERFTPNEYPHYEFNARDLTDWMNGLQRYSLEGSLTLVQAIAHEGARVFRDRLVGDHQDQFMSILTGTLQLMLNYKPDITLWYASTLGAAAEERISGDLAKIKMLRWEQDSFAELIAEKLKSYEREHKELNLLLFPEVLERVARFDRVLSQPGGSLLLCGSSGVGRRSLMLLLAYMLNMDFYTPKMTKSYDLKSFRNDLKEVLRRAGVEGRPVMLFLEDHQLVSASFLELINSLLSGGEVPGLFAPEELAKELAPLDKARDEDPLYTGPPNSYAFFSYRVRRNLHIVVSMDPANDQFRTRCEANPALFTRCSVQWIEGWSTKGLQQIAGARLQELVSGSLELSKLGADNLVGHMVHIHMNCGSVSTREYLAMASLYGHIYTCKRGQVLEQQNFLKGGLGKLAEAAVTVDTLSVEAEKQRVVLKAKQAEADEALVHIQNSMLKAADRRKEVEVLKKRTAVEEVEMKQRRMKARNNLLCEVEEELSEVQPLIDAARKAVGNIKKDNIAEIRSLKMPPDAIRDVLEGVLMILGQQDTSWNNMKTFLGKSSVKDDIINYDAHKITPEIRARAEKLLAAKGNSFEEAVIRRVSVAAAPMAQWVKANLEFSKVLQRVSPLEAELHRLQASLEESQRLIKQYEEELEQLDTAVSQLKNDFSKKTSEAESLKMSVEKAEATLSSARQLLDGLRGEKVRWDTQVCTLGEQLKGLPLSALLAAAYVTYLPSQPEEHRYCVLKDWTSYLNVGDFDVCRFLSSESEMLKWKAEGLPADSLSSQNAVVILNSTSRSPLIIDPSTQASGWLNAHLRVGGANIDVTTMADQRFTTTLELAVRFGKTLIVAEVDKVEPILYPLLRKDLDRHGPRFIVQVGDKATDYNDTFRLFLVTRNPEPYLPPDARSLLAVTNFTVTRSGLESQLLGLTLQKERPELEEQKSTLLRQEDECKVALADLERNLLQTLATSTGNILENKDLLDKLKETKTRSATVEKALTESKLLQASLDQQREVYRPIAARGSVMYFLLADLQALNRMYTFSLSVFLDLFRKALQRDKPPAGDVTARIALLAESLLELVFAYVSRSLFNADRLTFGMHMARHLQPSLFPEAQWAFFLGKPVPDSGTSPPKPSWVREEQVAAFSALAAAFPQLIAAAELSDSGLWAQWASGSSDTLPAKITGSRVNPFQQLLLVKAFRPDRLQSAMLSFICSTLNIKSVAPPPFSLKALIETESRCDEPVLFITTPGADPSQELSEHAAATMGKERYHEVAMGQGQAEKAVALLRECAKSGDWLVLKNVHLAVSWLPSLEKELLMLQKHEDFRLFLTSEPHPKFPSTLLEMSLKITFEAPPGLKKNLQRTYEAWSAEFLSSGPPIRAQLLFVLAWFHAVVQERRTYIPQGWSKFYEFSFADLRSGMDVITQATRSGGAPQWPLLLGLLDDAIYGGRLDNPFDQQVLLTFLRRLFSPDTVGMTGAKVRPLPGSKVVVPTTNHRADYVSIISALPDIDTPGLFCMPENIDRTAQQVNSSRVIAQLKTMSLHADVAGGFNRAQWQAQLGPLLRLWDQLMAGAGVLKGAMKDIRMRGTSDRGGSPIENFLALERFKGASVVALIDRTLGGIARVLKGTDTLSSGVQLNGTALLSDTIPGAWDAAWEGPEAPMDYCRTVVAKALAIEGHWQRCQQPGGGGLLDGSSGAGPLELSSVFHPGTFLNALRQQSARALGCSMDALKLVTSWDAARLRSTVGAAPMVLLGGIMLQGATFDGSRLSPVTAEAPAFRAVPPMYLVWLQKDAPYTYDSYMEAPLYMTTERTKLLARVQLPVSGPEEQDSWVMAGMALFLSV</sequence>